<accession>A0A0D0DE74</accession>
<sequence>SPSSIGHPSSYEPSSTGLPHKPWHQFLGPPVAHAPFSIGQPIPFCTNRGTMKLLYGITEV</sequence>
<reference evidence="2 3" key="1">
    <citation type="submission" date="2014-04" db="EMBL/GenBank/DDBJ databases">
        <authorList>
            <consortium name="DOE Joint Genome Institute"/>
            <person name="Kuo A."/>
            <person name="Kohler A."/>
            <person name="Jargeat P."/>
            <person name="Nagy L.G."/>
            <person name="Floudas D."/>
            <person name="Copeland A."/>
            <person name="Barry K.W."/>
            <person name="Cichocki N."/>
            <person name="Veneault-Fourrey C."/>
            <person name="LaButti K."/>
            <person name="Lindquist E.A."/>
            <person name="Lipzen A."/>
            <person name="Lundell T."/>
            <person name="Morin E."/>
            <person name="Murat C."/>
            <person name="Sun H."/>
            <person name="Tunlid A."/>
            <person name="Henrissat B."/>
            <person name="Grigoriev I.V."/>
            <person name="Hibbett D.S."/>
            <person name="Martin F."/>
            <person name="Nordberg H.P."/>
            <person name="Cantor M.N."/>
            <person name="Hua S.X."/>
        </authorList>
    </citation>
    <scope>NUCLEOTIDE SEQUENCE [LARGE SCALE GENOMIC DNA]</scope>
    <source>
        <strain evidence="2 3">Ve08.2h10</strain>
    </source>
</reference>
<keyword evidence="3" id="KW-1185">Reference proteome</keyword>
<evidence type="ECO:0000256" key="1">
    <source>
        <dbReference type="SAM" id="MobiDB-lite"/>
    </source>
</evidence>
<organism evidence="2 3">
    <name type="scientific">Paxillus rubicundulus Ve08.2h10</name>
    <dbReference type="NCBI Taxonomy" id="930991"/>
    <lineage>
        <taxon>Eukaryota</taxon>
        <taxon>Fungi</taxon>
        <taxon>Dikarya</taxon>
        <taxon>Basidiomycota</taxon>
        <taxon>Agaricomycotina</taxon>
        <taxon>Agaricomycetes</taxon>
        <taxon>Agaricomycetidae</taxon>
        <taxon>Boletales</taxon>
        <taxon>Paxilineae</taxon>
        <taxon>Paxillaceae</taxon>
        <taxon>Paxillus</taxon>
    </lineage>
</organism>
<proteinExistence type="predicted"/>
<evidence type="ECO:0000313" key="3">
    <source>
        <dbReference type="Proteomes" id="UP000054538"/>
    </source>
</evidence>
<dbReference type="AlphaFoldDB" id="A0A0D0DE74"/>
<reference evidence="3" key="2">
    <citation type="submission" date="2015-01" db="EMBL/GenBank/DDBJ databases">
        <title>Evolutionary Origins and Diversification of the Mycorrhizal Mutualists.</title>
        <authorList>
            <consortium name="DOE Joint Genome Institute"/>
            <consortium name="Mycorrhizal Genomics Consortium"/>
            <person name="Kohler A."/>
            <person name="Kuo A."/>
            <person name="Nagy L.G."/>
            <person name="Floudas D."/>
            <person name="Copeland A."/>
            <person name="Barry K.W."/>
            <person name="Cichocki N."/>
            <person name="Veneault-Fourrey C."/>
            <person name="LaButti K."/>
            <person name="Lindquist E.A."/>
            <person name="Lipzen A."/>
            <person name="Lundell T."/>
            <person name="Morin E."/>
            <person name="Murat C."/>
            <person name="Riley R."/>
            <person name="Ohm R."/>
            <person name="Sun H."/>
            <person name="Tunlid A."/>
            <person name="Henrissat B."/>
            <person name="Grigoriev I.V."/>
            <person name="Hibbett D.S."/>
            <person name="Martin F."/>
        </authorList>
    </citation>
    <scope>NUCLEOTIDE SEQUENCE [LARGE SCALE GENOMIC DNA]</scope>
    <source>
        <strain evidence="3">Ve08.2h10</strain>
    </source>
</reference>
<dbReference type="InParanoid" id="A0A0D0DE74"/>
<gene>
    <name evidence="2" type="ORF">PAXRUDRAFT_171762</name>
</gene>
<feature type="region of interest" description="Disordered" evidence="1">
    <location>
        <begin position="1"/>
        <end position="23"/>
    </location>
</feature>
<feature type="compositionally biased region" description="Polar residues" evidence="1">
    <location>
        <begin position="1"/>
        <end position="17"/>
    </location>
</feature>
<dbReference type="EMBL" id="KN827873">
    <property type="protein sequence ID" value="KIK75775.1"/>
    <property type="molecule type" value="Genomic_DNA"/>
</dbReference>
<protein>
    <submittedName>
        <fullName evidence="2">Uncharacterized protein</fullName>
    </submittedName>
</protein>
<dbReference type="HOGENOM" id="CLU_2948184_0_0_1"/>
<dbReference type="Proteomes" id="UP000054538">
    <property type="component" value="Unassembled WGS sequence"/>
</dbReference>
<name>A0A0D0DE74_9AGAM</name>
<feature type="non-terminal residue" evidence="2">
    <location>
        <position position="1"/>
    </location>
</feature>
<evidence type="ECO:0000313" key="2">
    <source>
        <dbReference type="EMBL" id="KIK75775.1"/>
    </source>
</evidence>